<dbReference type="RefSeq" id="WP_323249518.1">
    <property type="nucleotide sequence ID" value="NZ_JAYFUL010000016.1"/>
</dbReference>
<name>A0ABU5QMY2_9BACT</name>
<dbReference type="CDD" id="cd00038">
    <property type="entry name" value="CAP_ED"/>
    <property type="match status" value="1"/>
</dbReference>
<accession>A0ABU5QMY2</accession>
<dbReference type="PROSITE" id="PS50042">
    <property type="entry name" value="CNMP_BINDING_3"/>
    <property type="match status" value="1"/>
</dbReference>
<dbReference type="Proteomes" id="UP001304671">
    <property type="component" value="Unassembled WGS sequence"/>
</dbReference>
<reference evidence="2 3" key="1">
    <citation type="submission" date="2023-12" db="EMBL/GenBank/DDBJ databases">
        <title>Novel species of the genus Arcicella isolated from rivers.</title>
        <authorList>
            <person name="Lu H."/>
        </authorList>
    </citation>
    <scope>NUCLEOTIDE SEQUENCE [LARGE SCALE GENOMIC DNA]</scope>
    <source>
        <strain evidence="2 3">LMG 21963</strain>
    </source>
</reference>
<dbReference type="EMBL" id="JAYFUL010000016">
    <property type="protein sequence ID" value="MEA5258418.1"/>
    <property type="molecule type" value="Genomic_DNA"/>
</dbReference>
<dbReference type="InterPro" id="IPR014710">
    <property type="entry name" value="RmlC-like_jellyroll"/>
</dbReference>
<evidence type="ECO:0000259" key="1">
    <source>
        <dbReference type="PROSITE" id="PS50042"/>
    </source>
</evidence>
<dbReference type="InterPro" id="IPR018490">
    <property type="entry name" value="cNMP-bd_dom_sf"/>
</dbReference>
<evidence type="ECO:0000313" key="2">
    <source>
        <dbReference type="EMBL" id="MEA5258418.1"/>
    </source>
</evidence>
<feature type="domain" description="Cyclic nucleotide-binding" evidence="1">
    <location>
        <begin position="16"/>
        <end position="74"/>
    </location>
</feature>
<sequence>MFVKSEFISHGETTNTYAPINDEEFEEIKTHFTLKKVRKGQYLLSEGDEVKHEYFVLSGIYKVFYIDGQEKEYILQFAQENWWMSDYPSFFKHKDASMYIECLVLASVDILKGKN</sequence>
<dbReference type="Pfam" id="PF00027">
    <property type="entry name" value="cNMP_binding"/>
    <property type="match status" value="1"/>
</dbReference>
<organism evidence="2 3">
    <name type="scientific">Arcicella aquatica</name>
    <dbReference type="NCBI Taxonomy" id="217141"/>
    <lineage>
        <taxon>Bacteria</taxon>
        <taxon>Pseudomonadati</taxon>
        <taxon>Bacteroidota</taxon>
        <taxon>Cytophagia</taxon>
        <taxon>Cytophagales</taxon>
        <taxon>Flectobacillaceae</taxon>
        <taxon>Arcicella</taxon>
    </lineage>
</organism>
<dbReference type="InterPro" id="IPR000595">
    <property type="entry name" value="cNMP-bd_dom"/>
</dbReference>
<protein>
    <submittedName>
        <fullName evidence="2">Cyclic nucleotide-binding domain-containing protein</fullName>
    </submittedName>
</protein>
<dbReference type="SUPFAM" id="SSF51206">
    <property type="entry name" value="cAMP-binding domain-like"/>
    <property type="match status" value="1"/>
</dbReference>
<proteinExistence type="predicted"/>
<comment type="caution">
    <text evidence="2">The sequence shown here is derived from an EMBL/GenBank/DDBJ whole genome shotgun (WGS) entry which is preliminary data.</text>
</comment>
<keyword evidence="3" id="KW-1185">Reference proteome</keyword>
<gene>
    <name evidence="2" type="ORF">VB264_11550</name>
</gene>
<evidence type="ECO:0000313" key="3">
    <source>
        <dbReference type="Proteomes" id="UP001304671"/>
    </source>
</evidence>
<dbReference type="Gene3D" id="2.60.120.10">
    <property type="entry name" value="Jelly Rolls"/>
    <property type="match status" value="1"/>
</dbReference>